<dbReference type="InterPro" id="IPR001173">
    <property type="entry name" value="Glyco_trans_2-like"/>
</dbReference>
<dbReference type="InterPro" id="IPR029044">
    <property type="entry name" value="Nucleotide-diphossugar_trans"/>
</dbReference>
<evidence type="ECO:0000259" key="1">
    <source>
        <dbReference type="Pfam" id="PF00535"/>
    </source>
</evidence>
<dbReference type="RefSeq" id="WP_344710966.1">
    <property type="nucleotide sequence ID" value="NZ_BAAAZD010000002.1"/>
</dbReference>
<keyword evidence="3" id="KW-1185">Reference proteome</keyword>
<sequence length="330" mass="36166">MSRDSLPLATMVILAYNQEEFIDEAIAAALAQDYSNLEIVFSDDCSTDGTFTRIERAVAAYKGPHRLVVNRTARNGTGLVRHFYEAVERSAGKFIIVGAGDDIAYPQRVGRLVEAWRETGAQAISSACQRIDAEGRPFGPVVGDPVGQHPPSRYFVNSSAGQIHGATAAYDRQVFENIRCPDQPIYTEDAFFGLMLAARGFSPHYLAEPLVGYRSHPGAISGGAYDTAEFERRSAWAAGALADLLELLGSPASKELVAPDYGTQAVIDWEKLRGDLAYSRYRAGWMTMSLPARLAAMVRFTDPQQRRWMLPRLFGLRPLAASKKLAGRSA</sequence>
<dbReference type="InterPro" id="IPR050834">
    <property type="entry name" value="Glycosyltransf_2"/>
</dbReference>
<dbReference type="PANTHER" id="PTHR43685">
    <property type="entry name" value="GLYCOSYLTRANSFERASE"/>
    <property type="match status" value="1"/>
</dbReference>
<evidence type="ECO:0000313" key="2">
    <source>
        <dbReference type="EMBL" id="GAA4010231.1"/>
    </source>
</evidence>
<dbReference type="SUPFAM" id="SSF53448">
    <property type="entry name" value="Nucleotide-diphospho-sugar transferases"/>
    <property type="match status" value="1"/>
</dbReference>
<accession>A0ABP7SDU6</accession>
<dbReference type="Gene3D" id="3.90.550.10">
    <property type="entry name" value="Spore Coat Polysaccharide Biosynthesis Protein SpsA, Chain A"/>
    <property type="match status" value="1"/>
</dbReference>
<organism evidence="2 3">
    <name type="scientific">Sphingomonas humi</name>
    <dbReference type="NCBI Taxonomy" id="335630"/>
    <lineage>
        <taxon>Bacteria</taxon>
        <taxon>Pseudomonadati</taxon>
        <taxon>Pseudomonadota</taxon>
        <taxon>Alphaproteobacteria</taxon>
        <taxon>Sphingomonadales</taxon>
        <taxon>Sphingomonadaceae</taxon>
        <taxon>Sphingomonas</taxon>
    </lineage>
</organism>
<protein>
    <recommendedName>
        <fullName evidence="1">Glycosyltransferase 2-like domain-containing protein</fullName>
    </recommendedName>
</protein>
<dbReference type="EMBL" id="BAAAZD010000002">
    <property type="protein sequence ID" value="GAA4010231.1"/>
    <property type="molecule type" value="Genomic_DNA"/>
</dbReference>
<reference evidence="3" key="1">
    <citation type="journal article" date="2019" name="Int. J. Syst. Evol. Microbiol.">
        <title>The Global Catalogue of Microorganisms (GCM) 10K type strain sequencing project: providing services to taxonomists for standard genome sequencing and annotation.</title>
        <authorList>
            <consortium name="The Broad Institute Genomics Platform"/>
            <consortium name="The Broad Institute Genome Sequencing Center for Infectious Disease"/>
            <person name="Wu L."/>
            <person name="Ma J."/>
        </authorList>
    </citation>
    <scope>NUCLEOTIDE SEQUENCE [LARGE SCALE GENOMIC DNA]</scope>
    <source>
        <strain evidence="3">JCM 16603</strain>
    </source>
</reference>
<dbReference type="Pfam" id="PF00535">
    <property type="entry name" value="Glycos_transf_2"/>
    <property type="match status" value="1"/>
</dbReference>
<comment type="caution">
    <text evidence="2">The sequence shown here is derived from an EMBL/GenBank/DDBJ whole genome shotgun (WGS) entry which is preliminary data.</text>
</comment>
<dbReference type="PANTHER" id="PTHR43685:SF11">
    <property type="entry name" value="GLYCOSYLTRANSFERASE TAGX-RELATED"/>
    <property type="match status" value="1"/>
</dbReference>
<feature type="domain" description="Glycosyltransferase 2-like" evidence="1">
    <location>
        <begin position="11"/>
        <end position="178"/>
    </location>
</feature>
<name>A0ABP7SDU6_9SPHN</name>
<evidence type="ECO:0000313" key="3">
    <source>
        <dbReference type="Proteomes" id="UP001501310"/>
    </source>
</evidence>
<proteinExistence type="predicted"/>
<gene>
    <name evidence="2" type="ORF">GCM10022211_25770</name>
</gene>
<dbReference type="Proteomes" id="UP001501310">
    <property type="component" value="Unassembled WGS sequence"/>
</dbReference>